<feature type="compositionally biased region" description="Basic residues" evidence="1">
    <location>
        <begin position="1"/>
        <end position="10"/>
    </location>
</feature>
<reference evidence="2" key="1">
    <citation type="submission" date="2019-12" db="EMBL/GenBank/DDBJ databases">
        <title>Genome sequencing and annotation of Brassica cretica.</title>
        <authorList>
            <person name="Studholme D.J."/>
            <person name="Sarris P."/>
        </authorList>
    </citation>
    <scope>NUCLEOTIDE SEQUENCE</scope>
    <source>
        <strain evidence="2">PFS-109/04</strain>
        <tissue evidence="2">Leaf</tissue>
    </source>
</reference>
<name>A0A8S9NCS5_BRACR</name>
<dbReference type="Proteomes" id="UP000712600">
    <property type="component" value="Unassembled WGS sequence"/>
</dbReference>
<dbReference type="EMBL" id="QGKX02002183">
    <property type="protein sequence ID" value="KAF3490440.1"/>
    <property type="molecule type" value="Genomic_DNA"/>
</dbReference>
<dbReference type="AlphaFoldDB" id="A0A8S9NCS5"/>
<proteinExistence type="predicted"/>
<evidence type="ECO:0000313" key="3">
    <source>
        <dbReference type="Proteomes" id="UP000712600"/>
    </source>
</evidence>
<organism evidence="2 3">
    <name type="scientific">Brassica cretica</name>
    <name type="common">Mustard</name>
    <dbReference type="NCBI Taxonomy" id="69181"/>
    <lineage>
        <taxon>Eukaryota</taxon>
        <taxon>Viridiplantae</taxon>
        <taxon>Streptophyta</taxon>
        <taxon>Embryophyta</taxon>
        <taxon>Tracheophyta</taxon>
        <taxon>Spermatophyta</taxon>
        <taxon>Magnoliopsida</taxon>
        <taxon>eudicotyledons</taxon>
        <taxon>Gunneridae</taxon>
        <taxon>Pentapetalae</taxon>
        <taxon>rosids</taxon>
        <taxon>malvids</taxon>
        <taxon>Brassicales</taxon>
        <taxon>Brassicaceae</taxon>
        <taxon>Brassiceae</taxon>
        <taxon>Brassica</taxon>
    </lineage>
</organism>
<feature type="compositionally biased region" description="Basic and acidic residues" evidence="1">
    <location>
        <begin position="48"/>
        <end position="69"/>
    </location>
</feature>
<comment type="caution">
    <text evidence="2">The sequence shown here is derived from an EMBL/GenBank/DDBJ whole genome shotgun (WGS) entry which is preliminary data.</text>
</comment>
<evidence type="ECO:0000256" key="1">
    <source>
        <dbReference type="SAM" id="MobiDB-lite"/>
    </source>
</evidence>
<sequence>MDPAAIHRRSRDVEKGGCRRWPSNRRKRRETKERAGWRPTVEGTVGHRKTEQKRASEKKESVGREYREK</sequence>
<gene>
    <name evidence="2" type="ORF">F2Q69_00057672</name>
</gene>
<evidence type="ECO:0000313" key="2">
    <source>
        <dbReference type="EMBL" id="KAF3490440.1"/>
    </source>
</evidence>
<accession>A0A8S9NCS5</accession>
<protein>
    <submittedName>
        <fullName evidence="2">Uncharacterized protein</fullName>
    </submittedName>
</protein>
<feature type="region of interest" description="Disordered" evidence="1">
    <location>
        <begin position="1"/>
        <end position="69"/>
    </location>
</feature>